<sequence length="44" mass="5148">MLSGSTSDFRELNVNKYIGYIVCKIFYKKSRLYMLLYVCLCVGD</sequence>
<dbReference type="AlphaFoldDB" id="A0A0E9WR95"/>
<protein>
    <submittedName>
        <fullName evidence="1">Uncharacterized protein</fullName>
    </submittedName>
</protein>
<evidence type="ECO:0000313" key="1">
    <source>
        <dbReference type="EMBL" id="JAH92095.1"/>
    </source>
</evidence>
<proteinExistence type="predicted"/>
<name>A0A0E9WR95_ANGAN</name>
<organism evidence="1">
    <name type="scientific">Anguilla anguilla</name>
    <name type="common">European freshwater eel</name>
    <name type="synonym">Muraena anguilla</name>
    <dbReference type="NCBI Taxonomy" id="7936"/>
    <lineage>
        <taxon>Eukaryota</taxon>
        <taxon>Metazoa</taxon>
        <taxon>Chordata</taxon>
        <taxon>Craniata</taxon>
        <taxon>Vertebrata</taxon>
        <taxon>Euteleostomi</taxon>
        <taxon>Actinopterygii</taxon>
        <taxon>Neopterygii</taxon>
        <taxon>Teleostei</taxon>
        <taxon>Anguilliformes</taxon>
        <taxon>Anguillidae</taxon>
        <taxon>Anguilla</taxon>
    </lineage>
</organism>
<accession>A0A0E9WR95</accession>
<reference evidence="1" key="1">
    <citation type="submission" date="2014-11" db="EMBL/GenBank/DDBJ databases">
        <authorList>
            <person name="Amaro Gonzalez C."/>
        </authorList>
    </citation>
    <scope>NUCLEOTIDE SEQUENCE</scope>
</reference>
<reference evidence="1" key="2">
    <citation type="journal article" date="2015" name="Fish Shellfish Immunol.">
        <title>Early steps in the European eel (Anguilla anguilla)-Vibrio vulnificus interaction in the gills: Role of the RtxA13 toxin.</title>
        <authorList>
            <person name="Callol A."/>
            <person name="Pajuelo D."/>
            <person name="Ebbesson L."/>
            <person name="Teles M."/>
            <person name="MacKenzie S."/>
            <person name="Amaro C."/>
        </authorList>
    </citation>
    <scope>NUCLEOTIDE SEQUENCE</scope>
</reference>
<dbReference type="EMBL" id="GBXM01016482">
    <property type="protein sequence ID" value="JAH92095.1"/>
    <property type="molecule type" value="Transcribed_RNA"/>
</dbReference>